<reference evidence="1" key="1">
    <citation type="submission" date="2023-08" db="EMBL/GenBank/DDBJ databases">
        <title>A de novo genome assembly of Solanum verrucosum Schlechtendal, a Mexican diploid species geographically isolated from the other diploid A-genome species in potato relatives.</title>
        <authorList>
            <person name="Hosaka K."/>
        </authorList>
    </citation>
    <scope>NUCLEOTIDE SEQUENCE</scope>
    <source>
        <tissue evidence="1">Young leaves</tissue>
    </source>
</reference>
<proteinExistence type="predicted"/>
<organism evidence="1 2">
    <name type="scientific">Solanum verrucosum</name>
    <dbReference type="NCBI Taxonomy" id="315347"/>
    <lineage>
        <taxon>Eukaryota</taxon>
        <taxon>Viridiplantae</taxon>
        <taxon>Streptophyta</taxon>
        <taxon>Embryophyta</taxon>
        <taxon>Tracheophyta</taxon>
        <taxon>Spermatophyta</taxon>
        <taxon>Magnoliopsida</taxon>
        <taxon>eudicotyledons</taxon>
        <taxon>Gunneridae</taxon>
        <taxon>Pentapetalae</taxon>
        <taxon>asterids</taxon>
        <taxon>lamiids</taxon>
        <taxon>Solanales</taxon>
        <taxon>Solanaceae</taxon>
        <taxon>Solanoideae</taxon>
        <taxon>Solaneae</taxon>
        <taxon>Solanum</taxon>
    </lineage>
</organism>
<dbReference type="AlphaFoldDB" id="A0AAF0QBJ0"/>
<protein>
    <submittedName>
        <fullName evidence="1">Uncharacterized protein</fullName>
    </submittedName>
</protein>
<dbReference type="EMBL" id="CP133614">
    <property type="protein sequence ID" value="WMV20068.1"/>
    <property type="molecule type" value="Genomic_DNA"/>
</dbReference>
<gene>
    <name evidence="1" type="ORF">MTR67_013453</name>
</gene>
<keyword evidence="2" id="KW-1185">Reference proteome</keyword>
<sequence>MILNSSLLIHIIRTSNWQIWEHFAAKVLIRFHKLHLKSPEDRLANILRVLFGTKYPSRFKAVSSDLSELDIHSTCLAQVTKSPLPQNYDELSEYPTKIDEHKMFDEMLNSNSPKVFTVALDAPFEIFDEDVIGPDGSKVQLFYGHPQIDMSGSYVTTISLDCGSCKQEIGFEFFEDMYLAEYFLEPERLLVEVTKYLFADPGRRWCGAYATTYQTFVQFEILRDISIEEQSVERESLTIDVIIGGVACVIHLGNLESAKGIKVDLSVLKCVEIVTRQIIERVLDEFHELNLEDRVLLEDGSIVVNQADSGRANGQFGTFIWDPGPISISVKKD</sequence>
<dbReference type="Proteomes" id="UP001234989">
    <property type="component" value="Chromosome 3"/>
</dbReference>
<evidence type="ECO:0000313" key="2">
    <source>
        <dbReference type="Proteomes" id="UP001234989"/>
    </source>
</evidence>
<evidence type="ECO:0000313" key="1">
    <source>
        <dbReference type="EMBL" id="WMV20068.1"/>
    </source>
</evidence>
<name>A0AAF0QBJ0_SOLVR</name>
<accession>A0AAF0QBJ0</accession>